<feature type="transmembrane region" description="Helical" evidence="7">
    <location>
        <begin position="132"/>
        <end position="155"/>
    </location>
</feature>
<comment type="caution">
    <text evidence="9">The sequence shown here is derived from an EMBL/GenBank/DDBJ whole genome shotgun (WGS) entry which is preliminary data.</text>
</comment>
<keyword evidence="2 7" id="KW-0812">Transmembrane</keyword>
<comment type="subcellular location">
    <subcellularLocation>
        <location evidence="1">Membrane</location>
        <topology evidence="1">Multi-pass membrane protein</topology>
    </subcellularLocation>
</comment>
<reference evidence="9 10" key="1">
    <citation type="submission" date="2015-09" db="EMBL/GenBank/DDBJ databases">
        <title>Draft genome of a European isolate of the apple canker pathogen Neonectria ditissima.</title>
        <authorList>
            <person name="Gomez-Cortecero A."/>
            <person name="Harrison R.J."/>
            <person name="Armitage A.D."/>
        </authorList>
    </citation>
    <scope>NUCLEOTIDE SEQUENCE [LARGE SCALE GENOMIC DNA]</scope>
    <source>
        <strain evidence="9 10">R09/05</strain>
    </source>
</reference>
<dbReference type="PANTHER" id="PTHR33048">
    <property type="entry name" value="PTH11-LIKE INTEGRAL MEMBRANE PROTEIN (AFU_ORTHOLOGUE AFUA_5G11245)"/>
    <property type="match status" value="1"/>
</dbReference>
<feature type="transmembrane region" description="Helical" evidence="7">
    <location>
        <begin position="250"/>
        <end position="278"/>
    </location>
</feature>
<organism evidence="9 10">
    <name type="scientific">Neonectria ditissima</name>
    <dbReference type="NCBI Taxonomy" id="78410"/>
    <lineage>
        <taxon>Eukaryota</taxon>
        <taxon>Fungi</taxon>
        <taxon>Dikarya</taxon>
        <taxon>Ascomycota</taxon>
        <taxon>Pezizomycotina</taxon>
        <taxon>Sordariomycetes</taxon>
        <taxon>Hypocreomycetidae</taxon>
        <taxon>Hypocreales</taxon>
        <taxon>Nectriaceae</taxon>
        <taxon>Neonectria</taxon>
    </lineage>
</organism>
<evidence type="ECO:0000256" key="3">
    <source>
        <dbReference type="ARBA" id="ARBA00022989"/>
    </source>
</evidence>
<gene>
    <name evidence="9" type="ORF">AK830_g5711</name>
</gene>
<dbReference type="OrthoDB" id="3923077at2759"/>
<dbReference type="InterPro" id="IPR049326">
    <property type="entry name" value="Rhodopsin_dom_fungi"/>
</dbReference>
<keyword evidence="10" id="KW-1185">Reference proteome</keyword>
<evidence type="ECO:0000259" key="8">
    <source>
        <dbReference type="Pfam" id="PF20684"/>
    </source>
</evidence>
<dbReference type="AlphaFoldDB" id="A0A0P7BK70"/>
<evidence type="ECO:0000313" key="10">
    <source>
        <dbReference type="Proteomes" id="UP000050424"/>
    </source>
</evidence>
<feature type="transmembrane region" description="Helical" evidence="7">
    <location>
        <begin position="207"/>
        <end position="229"/>
    </location>
</feature>
<keyword evidence="3 7" id="KW-1133">Transmembrane helix</keyword>
<dbReference type="PANTHER" id="PTHR33048:SF93">
    <property type="entry name" value="INTEGRAL MEMBRANE PROTEIN"/>
    <property type="match status" value="1"/>
</dbReference>
<evidence type="ECO:0000256" key="5">
    <source>
        <dbReference type="ARBA" id="ARBA00038359"/>
    </source>
</evidence>
<evidence type="ECO:0000313" key="9">
    <source>
        <dbReference type="EMBL" id="KPM40835.1"/>
    </source>
</evidence>
<name>A0A0P7BK70_9HYPO</name>
<dbReference type="InterPro" id="IPR052337">
    <property type="entry name" value="SAT4-like"/>
</dbReference>
<evidence type="ECO:0000256" key="2">
    <source>
        <dbReference type="ARBA" id="ARBA00022692"/>
    </source>
</evidence>
<evidence type="ECO:0000256" key="7">
    <source>
        <dbReference type="SAM" id="Phobius"/>
    </source>
</evidence>
<comment type="similarity">
    <text evidence="5">Belongs to the SAT4 family.</text>
</comment>
<feature type="region of interest" description="Disordered" evidence="6">
    <location>
        <begin position="359"/>
        <end position="428"/>
    </location>
</feature>
<dbReference type="Proteomes" id="UP000050424">
    <property type="component" value="Unassembled WGS sequence"/>
</dbReference>
<feature type="domain" description="Rhodopsin" evidence="8">
    <location>
        <begin position="114"/>
        <end position="339"/>
    </location>
</feature>
<feature type="transmembrane region" description="Helical" evidence="7">
    <location>
        <begin position="176"/>
        <end position="201"/>
    </location>
</feature>
<proteinExistence type="inferred from homology"/>
<accession>A0A0P7BK70</accession>
<protein>
    <recommendedName>
        <fullName evidence="8">Rhodopsin domain-containing protein</fullName>
    </recommendedName>
</protein>
<feature type="transmembrane region" description="Helical" evidence="7">
    <location>
        <begin position="313"/>
        <end position="333"/>
    </location>
</feature>
<dbReference type="GO" id="GO:0016020">
    <property type="term" value="C:membrane"/>
    <property type="evidence" value="ECO:0007669"/>
    <property type="project" value="UniProtKB-SubCell"/>
</dbReference>
<sequence>MQFRPTTDRPRMRLFLERPCFLKLESIRVLAQPDATTRYYGRQASIYLGHGIPKYQSLSLGVCAGLCWCERFFSSVQIVNAKIRRLPKMMGGKGPMAVAIMWAFTALTWIFVGLRLYTRAFILQQIGPDDHAYWLSGVLILLYTVFVHIAATHGFGQPIFDLKTEDSARAVYYEMIGQTFAVIGMAVAKTSLGLFLLRIVVQLWHKIVIWIAMVSLMIVSIITAVIFWTQCVPAKKIYDPLRTPEGACTIGVTPFAVLLGVWCAIVDFFFAMFPWIFIWSLNMKYKEKITIAGSMSFGIMQCRRLWHLDTVPLIIWSAAEMAVTLMCVGIPILRPLYRRTVHGSNLSSDRYYRKQAEGSDGQNYNLGDMPPSGGANAGNRGFPNADPKLGIRGPGTITRIAGENPSDESILGPEYRNHSASDQQNGGI</sequence>
<evidence type="ECO:0000256" key="4">
    <source>
        <dbReference type="ARBA" id="ARBA00023136"/>
    </source>
</evidence>
<evidence type="ECO:0000256" key="1">
    <source>
        <dbReference type="ARBA" id="ARBA00004141"/>
    </source>
</evidence>
<dbReference type="Pfam" id="PF20684">
    <property type="entry name" value="Fung_rhodopsin"/>
    <property type="match status" value="1"/>
</dbReference>
<feature type="compositionally biased region" description="Polar residues" evidence="6">
    <location>
        <begin position="418"/>
        <end position="428"/>
    </location>
</feature>
<feature type="transmembrane region" description="Helical" evidence="7">
    <location>
        <begin position="94"/>
        <end position="112"/>
    </location>
</feature>
<keyword evidence="4 7" id="KW-0472">Membrane</keyword>
<dbReference type="EMBL" id="LKCW01000075">
    <property type="protein sequence ID" value="KPM40835.1"/>
    <property type="molecule type" value="Genomic_DNA"/>
</dbReference>
<evidence type="ECO:0000256" key="6">
    <source>
        <dbReference type="SAM" id="MobiDB-lite"/>
    </source>
</evidence>